<name>A0A645F815_9ZZZZ</name>
<proteinExistence type="predicted"/>
<dbReference type="EMBL" id="VSSQ01056657">
    <property type="protein sequence ID" value="MPN10498.1"/>
    <property type="molecule type" value="Genomic_DNA"/>
</dbReference>
<accession>A0A645F815</accession>
<protein>
    <submittedName>
        <fullName evidence="1">Uncharacterized protein</fullName>
    </submittedName>
</protein>
<reference evidence="1" key="1">
    <citation type="submission" date="2019-08" db="EMBL/GenBank/DDBJ databases">
        <authorList>
            <person name="Kucharzyk K."/>
            <person name="Murdoch R.W."/>
            <person name="Higgins S."/>
            <person name="Loffler F."/>
        </authorList>
    </citation>
    <scope>NUCLEOTIDE SEQUENCE</scope>
</reference>
<organism evidence="1">
    <name type="scientific">bioreactor metagenome</name>
    <dbReference type="NCBI Taxonomy" id="1076179"/>
    <lineage>
        <taxon>unclassified sequences</taxon>
        <taxon>metagenomes</taxon>
        <taxon>ecological metagenomes</taxon>
    </lineage>
</organism>
<gene>
    <name evidence="1" type="ORF">SDC9_157793</name>
</gene>
<sequence>MQVLRQFKLLQNGEMPVTSPAFIHNLRLDLRHKIDGFIADNID</sequence>
<comment type="caution">
    <text evidence="1">The sequence shown here is derived from an EMBL/GenBank/DDBJ whole genome shotgun (WGS) entry which is preliminary data.</text>
</comment>
<evidence type="ECO:0000313" key="1">
    <source>
        <dbReference type="EMBL" id="MPN10498.1"/>
    </source>
</evidence>
<dbReference type="AlphaFoldDB" id="A0A645F815"/>